<organism evidence="2 3">
    <name type="scientific">Actinocatenispora comari</name>
    <dbReference type="NCBI Taxonomy" id="2807577"/>
    <lineage>
        <taxon>Bacteria</taxon>
        <taxon>Bacillati</taxon>
        <taxon>Actinomycetota</taxon>
        <taxon>Actinomycetes</taxon>
        <taxon>Micromonosporales</taxon>
        <taxon>Micromonosporaceae</taxon>
        <taxon>Actinocatenispora</taxon>
    </lineage>
</organism>
<keyword evidence="3" id="KW-1185">Reference proteome</keyword>
<comment type="caution">
    <text evidence="2">The sequence shown here is derived from an EMBL/GenBank/DDBJ whole genome shotgun (WGS) entry which is preliminary data.</text>
</comment>
<name>A0A8J4AL93_9ACTN</name>
<dbReference type="Proteomes" id="UP000614996">
    <property type="component" value="Unassembled WGS sequence"/>
</dbReference>
<gene>
    <name evidence="2" type="ORF">NUM_71260</name>
</gene>
<sequence>MSELIRSWKDPDSTPAAASPAGEIDLATEAGGMIADSWGSVCPASCNATVGRGTCMVSATVGCC</sequence>
<feature type="compositionally biased region" description="Basic and acidic residues" evidence="1">
    <location>
        <begin position="1"/>
        <end position="12"/>
    </location>
</feature>
<evidence type="ECO:0000313" key="3">
    <source>
        <dbReference type="Proteomes" id="UP000614996"/>
    </source>
</evidence>
<feature type="region of interest" description="Disordered" evidence="1">
    <location>
        <begin position="1"/>
        <end position="20"/>
    </location>
</feature>
<protein>
    <submittedName>
        <fullName evidence="2">Uncharacterized protein</fullName>
    </submittedName>
</protein>
<evidence type="ECO:0000313" key="2">
    <source>
        <dbReference type="EMBL" id="GIL31872.1"/>
    </source>
</evidence>
<proteinExistence type="predicted"/>
<accession>A0A8J4AL93</accession>
<evidence type="ECO:0000256" key="1">
    <source>
        <dbReference type="SAM" id="MobiDB-lite"/>
    </source>
</evidence>
<dbReference type="RefSeq" id="WP_207129413.1">
    <property type="nucleotide sequence ID" value="NZ_BOPO01000150.1"/>
</dbReference>
<dbReference type="AlphaFoldDB" id="A0A8J4AL93"/>
<dbReference type="EMBL" id="BOPO01000150">
    <property type="protein sequence ID" value="GIL31872.1"/>
    <property type="molecule type" value="Genomic_DNA"/>
</dbReference>
<reference evidence="3" key="1">
    <citation type="journal article" date="2021" name="Int. J. Syst. Evol. Microbiol.">
        <title>Actinocatenispora comari sp. nov., an endophytic actinomycete isolated from aerial parts of Comarum salesowianum.</title>
        <authorList>
            <person name="Oyunbileg N."/>
            <person name="Iizaka Y."/>
            <person name="Hamada M."/>
            <person name="Davaapurev B.O."/>
            <person name="Fukumoto A."/>
            <person name="Tsetseg B."/>
            <person name="Kato F."/>
            <person name="Tamura T."/>
            <person name="Batkhuu J."/>
            <person name="Anzai Y."/>
        </authorList>
    </citation>
    <scope>NUCLEOTIDE SEQUENCE [LARGE SCALE GENOMIC DNA]</scope>
    <source>
        <strain evidence="3">NUM-2625</strain>
    </source>
</reference>